<dbReference type="InterPro" id="IPR012677">
    <property type="entry name" value="Nucleotide-bd_a/b_plait_sf"/>
</dbReference>
<evidence type="ECO:0000259" key="3">
    <source>
        <dbReference type="PROSITE" id="PS50102"/>
    </source>
</evidence>
<comment type="caution">
    <text evidence="4">The sequence shown here is derived from an EMBL/GenBank/DDBJ whole genome shotgun (WGS) entry which is preliminary data.</text>
</comment>
<feature type="compositionally biased region" description="Basic and acidic residues" evidence="2">
    <location>
        <begin position="262"/>
        <end position="279"/>
    </location>
</feature>
<feature type="region of interest" description="Disordered" evidence="2">
    <location>
        <begin position="327"/>
        <end position="423"/>
    </location>
</feature>
<dbReference type="PROSITE" id="PS50102">
    <property type="entry name" value="RRM"/>
    <property type="match status" value="1"/>
</dbReference>
<proteinExistence type="predicted"/>
<dbReference type="InterPro" id="IPR034653">
    <property type="entry name" value="SPF45_RRM"/>
</dbReference>
<dbReference type="EMBL" id="CAKLCB010000328">
    <property type="protein sequence ID" value="CAH0520090.1"/>
    <property type="molecule type" value="Genomic_DNA"/>
</dbReference>
<keyword evidence="5" id="KW-1185">Reference proteome</keyword>
<feature type="domain" description="RRM" evidence="3">
    <location>
        <begin position="432"/>
        <end position="518"/>
    </location>
</feature>
<dbReference type="SUPFAM" id="SSF54928">
    <property type="entry name" value="RNA-binding domain, RBD"/>
    <property type="match status" value="1"/>
</dbReference>
<reference evidence="4 5" key="1">
    <citation type="submission" date="2021-11" db="EMBL/GenBank/DDBJ databases">
        <authorList>
            <person name="Islam A."/>
            <person name="Islam S."/>
            <person name="Flora M.S."/>
            <person name="Rahman M."/>
            <person name="Ziaur R.M."/>
            <person name="Epstein J.H."/>
            <person name="Hassan M."/>
            <person name="Klassen M."/>
            <person name="Woodard K."/>
            <person name="Webb A."/>
            <person name="Webby R.J."/>
            <person name="El Zowalaty M.E."/>
        </authorList>
    </citation>
    <scope>NUCLEOTIDE SEQUENCE [LARGE SCALE GENOMIC DNA]</scope>
    <source>
        <strain evidence="4">Pbs1</strain>
    </source>
</reference>
<dbReference type="InterPro" id="IPR003954">
    <property type="entry name" value="RRM_euk-type"/>
</dbReference>
<feature type="compositionally biased region" description="Basic and acidic residues" evidence="2">
    <location>
        <begin position="342"/>
        <end position="383"/>
    </location>
</feature>
<dbReference type="SMART" id="SM00361">
    <property type="entry name" value="RRM_1"/>
    <property type="match status" value="1"/>
</dbReference>
<feature type="compositionally biased region" description="Basic and acidic residues" evidence="2">
    <location>
        <begin position="146"/>
        <end position="155"/>
    </location>
</feature>
<dbReference type="InterPro" id="IPR040052">
    <property type="entry name" value="RBM17"/>
</dbReference>
<dbReference type="CDD" id="cd12647">
    <property type="entry name" value="RRM_UHM_SPF45"/>
    <property type="match status" value="1"/>
</dbReference>
<evidence type="ECO:0000256" key="2">
    <source>
        <dbReference type="SAM" id="MobiDB-lite"/>
    </source>
</evidence>
<dbReference type="InterPro" id="IPR035979">
    <property type="entry name" value="RBD_domain_sf"/>
</dbReference>
<evidence type="ECO:0000313" key="5">
    <source>
        <dbReference type="Proteomes" id="UP001158986"/>
    </source>
</evidence>
<feature type="compositionally biased region" description="Basic and acidic residues" evidence="2">
    <location>
        <begin position="195"/>
        <end position="225"/>
    </location>
</feature>
<feature type="region of interest" description="Disordered" evidence="2">
    <location>
        <begin position="195"/>
        <end position="279"/>
    </location>
</feature>
<feature type="compositionally biased region" description="Basic residues" evidence="2">
    <location>
        <begin position="384"/>
        <end position="393"/>
    </location>
</feature>
<name>A0ABN8D504_9STRA</name>
<dbReference type="Proteomes" id="UP001158986">
    <property type="component" value="Unassembled WGS sequence"/>
</dbReference>
<evidence type="ECO:0000256" key="1">
    <source>
        <dbReference type="PROSITE-ProRule" id="PRU00176"/>
    </source>
</evidence>
<dbReference type="Gene3D" id="3.30.70.330">
    <property type="match status" value="1"/>
</dbReference>
<evidence type="ECO:0000313" key="4">
    <source>
        <dbReference type="EMBL" id="CAH0520090.1"/>
    </source>
</evidence>
<dbReference type="PANTHER" id="PTHR13288">
    <property type="entry name" value="SPLICING FACTOR 45 SPF45"/>
    <property type="match status" value="1"/>
</dbReference>
<protein>
    <recommendedName>
        <fullName evidence="3">RRM domain-containing protein</fullName>
    </recommendedName>
</protein>
<organism evidence="4 5">
    <name type="scientific">Peronospora belbahrii</name>
    <dbReference type="NCBI Taxonomy" id="622444"/>
    <lineage>
        <taxon>Eukaryota</taxon>
        <taxon>Sar</taxon>
        <taxon>Stramenopiles</taxon>
        <taxon>Oomycota</taxon>
        <taxon>Peronosporomycetes</taxon>
        <taxon>Peronosporales</taxon>
        <taxon>Peronosporaceae</taxon>
        <taxon>Peronospora</taxon>
    </lineage>
</organism>
<keyword evidence="1" id="KW-0694">RNA-binding</keyword>
<feature type="compositionally biased region" description="Basic and acidic residues" evidence="2">
    <location>
        <begin position="394"/>
        <end position="411"/>
    </location>
</feature>
<accession>A0ABN8D504</accession>
<gene>
    <name evidence="4" type="ORF">PBS001_LOCUS6592</name>
</gene>
<feature type="region of interest" description="Disordered" evidence="2">
    <location>
        <begin position="142"/>
        <end position="163"/>
    </location>
</feature>
<dbReference type="PANTHER" id="PTHR13288:SF8">
    <property type="entry name" value="SPLICING FACTOR 45"/>
    <property type="match status" value="1"/>
</dbReference>
<sequence>MDLYADLPLAKGAKMSSALDADGKPKASLPSTSSVWAGTPLMVPQAAKHKINNVQSMVASTVINSTSTPPNAFAEARVKRPIRPSMSLSFHPTSVAKRMSAAATQVFQEKEKDEKVRSTGTGLGYVAATEVKVKLLQQQERQQQQYEKEKDDRDVGAGTTGGHFFQATYRDEYQPARPNSYEVYCKERKEKKKLEQVKRELSRRQKEQEREGKLEREKLAKDLAEGRTPAMDLPAPAGRGRGMTMPAWMRKKIEENAASQPESERDVEQARELKGAKADLIDGQFEDAAESRGSPRFSTKGIGFSSSVRSTSLAISDKDSRVITTKSNFQPCGSRIGGGNHDSSDRRFTKERYHSNAPMKDEFGREIRHDVKRGSEDQSSVKHGERRKSLKSYKSHDSRLCEGTESRAFSEKRRRTNGWDSKSPQKTLLTSRVILLLNMVGPGEVDDELQDEVKGECSDKYGPVAKCVIYEVIERVSPEEAVRIFVQFTNPGDATKALTGLHGRFFGGRKVKAEYYDESKFERMDLKSQ</sequence>
<dbReference type="InterPro" id="IPR000504">
    <property type="entry name" value="RRM_dom"/>
</dbReference>